<reference evidence="2 3" key="1">
    <citation type="submission" date="2019-03" db="EMBL/GenBank/DDBJ databases">
        <title>First draft genome of Liparis tanakae, snailfish: a comprehensive survey of snailfish specific genes.</title>
        <authorList>
            <person name="Kim W."/>
            <person name="Song I."/>
            <person name="Jeong J.-H."/>
            <person name="Kim D."/>
            <person name="Kim S."/>
            <person name="Ryu S."/>
            <person name="Song J.Y."/>
            <person name="Lee S.K."/>
        </authorList>
    </citation>
    <scope>NUCLEOTIDE SEQUENCE [LARGE SCALE GENOMIC DNA]</scope>
    <source>
        <tissue evidence="2">Muscle</tissue>
    </source>
</reference>
<comment type="caution">
    <text evidence="2">The sequence shown here is derived from an EMBL/GenBank/DDBJ whole genome shotgun (WGS) entry which is preliminary data.</text>
</comment>
<evidence type="ECO:0000313" key="3">
    <source>
        <dbReference type="Proteomes" id="UP000314294"/>
    </source>
</evidence>
<proteinExistence type="predicted"/>
<sequence length="197" mass="21002">MAWCLRDEQQTGDVIVFLQIRGGLGRRITVSYRGLKYLLAKVLVLGLPGLGQVQGGGNTSPQGAGWSRAGWSRAATPPSPTGMMKSQAAVVWHGQTGSQIHQGSAKMDADHIAAPRCYGVRAEAPLGAIKYLSAMRRRALGPILTALSKQCEPGSKTTEVGLLLPLRLFSNLVSSCDTNVPKASSRAEHQDNAILRD</sequence>
<dbReference type="Proteomes" id="UP000314294">
    <property type="component" value="Unassembled WGS sequence"/>
</dbReference>
<feature type="region of interest" description="Disordered" evidence="1">
    <location>
        <begin position="55"/>
        <end position="83"/>
    </location>
</feature>
<dbReference type="EMBL" id="SRLO01000011">
    <property type="protein sequence ID" value="TNN87201.1"/>
    <property type="molecule type" value="Genomic_DNA"/>
</dbReference>
<name>A0A4Z2JB41_9TELE</name>
<keyword evidence="3" id="KW-1185">Reference proteome</keyword>
<organism evidence="2 3">
    <name type="scientific">Liparis tanakae</name>
    <name type="common">Tanaka's snailfish</name>
    <dbReference type="NCBI Taxonomy" id="230148"/>
    <lineage>
        <taxon>Eukaryota</taxon>
        <taxon>Metazoa</taxon>
        <taxon>Chordata</taxon>
        <taxon>Craniata</taxon>
        <taxon>Vertebrata</taxon>
        <taxon>Euteleostomi</taxon>
        <taxon>Actinopterygii</taxon>
        <taxon>Neopterygii</taxon>
        <taxon>Teleostei</taxon>
        <taxon>Neoteleostei</taxon>
        <taxon>Acanthomorphata</taxon>
        <taxon>Eupercaria</taxon>
        <taxon>Perciformes</taxon>
        <taxon>Cottioidei</taxon>
        <taxon>Cottales</taxon>
        <taxon>Liparidae</taxon>
        <taxon>Liparis</taxon>
    </lineage>
</organism>
<dbReference type="AlphaFoldDB" id="A0A4Z2JB41"/>
<evidence type="ECO:0000256" key="1">
    <source>
        <dbReference type="SAM" id="MobiDB-lite"/>
    </source>
</evidence>
<evidence type="ECO:0000313" key="2">
    <source>
        <dbReference type="EMBL" id="TNN87201.1"/>
    </source>
</evidence>
<accession>A0A4Z2JB41</accession>
<protein>
    <submittedName>
        <fullName evidence="2">Uncharacterized protein</fullName>
    </submittedName>
</protein>
<dbReference type="OrthoDB" id="10641615at2759"/>
<gene>
    <name evidence="2" type="ORF">EYF80_002403</name>
</gene>